<comment type="function">
    <text evidence="4">Involved in the system for phosphate transport across the cytoplasmic membrane.</text>
</comment>
<dbReference type="PANTHER" id="PTHR30570">
    <property type="entry name" value="PERIPLASMIC PHOSPHATE BINDING COMPONENT OF PHOSPHATE ABC TRANSPORTER"/>
    <property type="match status" value="1"/>
</dbReference>
<evidence type="ECO:0000313" key="6">
    <source>
        <dbReference type="EMBL" id="CCH72504.1"/>
    </source>
</evidence>
<keyword evidence="3 4" id="KW-0732">Signal</keyword>
<dbReference type="AlphaFoldDB" id="W6K2D9"/>
<feature type="domain" description="PBP" evidence="5">
    <location>
        <begin position="36"/>
        <end position="293"/>
    </location>
</feature>
<dbReference type="OrthoDB" id="9790048at2"/>
<gene>
    <name evidence="6" type="ORF">BN11_1730004</name>
</gene>
<dbReference type="EMBL" id="CAJA01000083">
    <property type="protein sequence ID" value="CCH72504.1"/>
    <property type="molecule type" value="Genomic_DNA"/>
</dbReference>
<dbReference type="InterPro" id="IPR011862">
    <property type="entry name" value="Phos-bd"/>
</dbReference>
<proteinExistence type="inferred from homology"/>
<dbReference type="GO" id="GO:0042301">
    <property type="term" value="F:phosphate ion binding"/>
    <property type="evidence" value="ECO:0007669"/>
    <property type="project" value="UniProtKB-UniRule"/>
</dbReference>
<dbReference type="NCBIfam" id="TIGR02136">
    <property type="entry name" value="ptsS_2"/>
    <property type="match status" value="1"/>
</dbReference>
<evidence type="ECO:0000256" key="1">
    <source>
        <dbReference type="ARBA" id="ARBA00008725"/>
    </source>
</evidence>
<reference evidence="6 7" key="1">
    <citation type="journal article" date="2013" name="ISME J.">
        <title>A metabolic model for members of the genus Tetrasphaera involved in enhanced biological phosphorus removal.</title>
        <authorList>
            <person name="Kristiansen R."/>
            <person name="Nguyen H.T.T."/>
            <person name="Saunders A.M."/>
            <person name="Nielsen J.L."/>
            <person name="Wimmer R."/>
            <person name="Le V.Q."/>
            <person name="McIlroy S.J."/>
            <person name="Petrovski S."/>
            <person name="Seviour R.J."/>
            <person name="Calteau A."/>
            <person name="Nielsen K.L."/>
            <person name="Nielsen P.H."/>
        </authorList>
    </citation>
    <scope>NUCLEOTIDE SEQUENCE [LARGE SCALE GENOMIC DNA]</scope>
    <source>
        <strain evidence="6 7">Ben110</strain>
    </source>
</reference>
<name>W6K2D9_9MICO</name>
<evidence type="ECO:0000256" key="4">
    <source>
        <dbReference type="RuleBase" id="RU367119"/>
    </source>
</evidence>
<keyword evidence="4" id="KW-0592">Phosphate transport</keyword>
<dbReference type="Proteomes" id="UP000035763">
    <property type="component" value="Unassembled WGS sequence"/>
</dbReference>
<dbReference type="CDD" id="cd13654">
    <property type="entry name" value="PBP2_phosphate_like_2"/>
    <property type="match status" value="1"/>
</dbReference>
<dbReference type="Pfam" id="PF12849">
    <property type="entry name" value="PBP_like_2"/>
    <property type="match status" value="1"/>
</dbReference>
<dbReference type="STRING" id="1193182.BN11_1730004"/>
<comment type="caution">
    <text evidence="6">The sequence shown here is derived from an EMBL/GenBank/DDBJ whole genome shotgun (WGS) entry which is preliminary data.</text>
</comment>
<dbReference type="InterPro" id="IPR050811">
    <property type="entry name" value="Phosphate_ABC_transporter"/>
</dbReference>
<dbReference type="InterPro" id="IPR024370">
    <property type="entry name" value="PBP_domain"/>
</dbReference>
<keyword evidence="7" id="KW-1185">Reference proteome</keyword>
<evidence type="ECO:0000256" key="3">
    <source>
        <dbReference type="ARBA" id="ARBA00022729"/>
    </source>
</evidence>
<feature type="signal peptide" evidence="4">
    <location>
        <begin position="1"/>
        <end position="28"/>
    </location>
</feature>
<dbReference type="PROSITE" id="PS51257">
    <property type="entry name" value="PROKAR_LIPOPROTEIN"/>
    <property type="match status" value="1"/>
</dbReference>
<organism evidence="6 7">
    <name type="scientific">Nostocoides australiense Ben110</name>
    <dbReference type="NCBI Taxonomy" id="1193182"/>
    <lineage>
        <taxon>Bacteria</taxon>
        <taxon>Bacillati</taxon>
        <taxon>Actinomycetota</taxon>
        <taxon>Actinomycetes</taxon>
        <taxon>Micrococcales</taxon>
        <taxon>Intrasporangiaceae</taxon>
        <taxon>Nostocoides</taxon>
    </lineage>
</organism>
<comment type="similarity">
    <text evidence="1 4">Belongs to the PstS family.</text>
</comment>
<dbReference type="Gene3D" id="3.40.190.10">
    <property type="entry name" value="Periplasmic binding protein-like II"/>
    <property type="match status" value="2"/>
</dbReference>
<accession>W6K2D9</accession>
<sequence length="323" mass="33843">MKTKRFGATAAIALAGSLALSACGGQQADSGATGSSSGDAALSGSIASDGSSTVGPLTSAAAELFMTENTGVNITVGTSGTGGGFKKFCEGQTQISNASRPIKDEEKAACDAKGIEYQEIVVANDALTVVVNKENTFLECLTTEELKTLWGPEATGKVTTWNQVNPKFPAEKIKLYGPGTDSGTFDYFTDEINGEEGASRTDYEPSEDDNVIVQGVSGDKNALGYFGYTYFEENESTLKAVKVDNGKGCVAPSADTARDGSYAPLSRPLFIYVDKKAFASNAALKAFITYYIENDAKVAEAAKYVALSDEQKKTAQDELASLG</sequence>
<feature type="chain" id="PRO_5027147566" description="Phosphate-binding protein" evidence="4">
    <location>
        <begin position="29"/>
        <end position="323"/>
    </location>
</feature>
<dbReference type="PANTHER" id="PTHR30570:SF1">
    <property type="entry name" value="PHOSPHATE-BINDING PROTEIN PSTS"/>
    <property type="match status" value="1"/>
</dbReference>
<dbReference type="SUPFAM" id="SSF53850">
    <property type="entry name" value="Periplasmic binding protein-like II"/>
    <property type="match status" value="1"/>
</dbReference>
<dbReference type="GO" id="GO:0006817">
    <property type="term" value="P:phosphate ion transport"/>
    <property type="evidence" value="ECO:0007669"/>
    <property type="project" value="UniProtKB-UniRule"/>
</dbReference>
<evidence type="ECO:0000256" key="2">
    <source>
        <dbReference type="ARBA" id="ARBA00022448"/>
    </source>
</evidence>
<protein>
    <recommendedName>
        <fullName evidence="4">Phosphate-binding protein</fullName>
    </recommendedName>
</protein>
<evidence type="ECO:0000259" key="5">
    <source>
        <dbReference type="Pfam" id="PF12849"/>
    </source>
</evidence>
<dbReference type="RefSeq" id="WP_048697880.1">
    <property type="nucleotide sequence ID" value="NZ_HG764815.1"/>
</dbReference>
<keyword evidence="2 4" id="KW-0813">Transport</keyword>
<evidence type="ECO:0000313" key="7">
    <source>
        <dbReference type="Proteomes" id="UP000035763"/>
    </source>
</evidence>